<comment type="caution">
    <text evidence="2">The sequence shown here is derived from an EMBL/GenBank/DDBJ whole genome shotgun (WGS) entry which is preliminary data.</text>
</comment>
<accession>A0A543K824</accession>
<gene>
    <name evidence="2" type="ORF">FB476_2969</name>
</gene>
<name>A0A543K824_9MICO</name>
<protein>
    <submittedName>
        <fullName evidence="2">Phosphotransferase family enzyme</fullName>
    </submittedName>
</protein>
<feature type="domain" description="Aminoglycoside phosphotransferase" evidence="1">
    <location>
        <begin position="151"/>
        <end position="321"/>
    </location>
</feature>
<dbReference type="Proteomes" id="UP000315133">
    <property type="component" value="Unassembled WGS sequence"/>
</dbReference>
<dbReference type="Gene3D" id="3.90.1200.10">
    <property type="match status" value="1"/>
</dbReference>
<keyword evidence="3" id="KW-1185">Reference proteome</keyword>
<dbReference type="OrthoDB" id="7842280at2"/>
<reference evidence="2 3" key="1">
    <citation type="submission" date="2019-06" db="EMBL/GenBank/DDBJ databases">
        <title>Sequencing the genomes of 1000 actinobacteria strains.</title>
        <authorList>
            <person name="Klenk H.-P."/>
        </authorList>
    </citation>
    <scope>NUCLEOTIDE SEQUENCE [LARGE SCALE GENOMIC DNA]</scope>
    <source>
        <strain evidence="2 3">DSM 12362</strain>
    </source>
</reference>
<dbReference type="Pfam" id="PF01636">
    <property type="entry name" value="APH"/>
    <property type="match status" value="1"/>
</dbReference>
<dbReference type="RefSeq" id="WP_141820738.1">
    <property type="nucleotide sequence ID" value="NZ_BAAAIL010000001.1"/>
</dbReference>
<dbReference type="InterPro" id="IPR011009">
    <property type="entry name" value="Kinase-like_dom_sf"/>
</dbReference>
<sequence>MSLADRGLSLVLDPRRLSELVGREATATRIRPKLGVSTVASLVDEDGMPWGWVRTLTGETVAKAGKARQRAEELGLAEEFGEATLGGGETLVQWGTLASDPRLVKALSRLDLSQVQVLRHNPLRRLVGRLPGRDLVVRVTAHHHRDWLTSVVTDLADRGVAVVLPAGPLAADLPQGRGVTWWPWVEGSDGATVDPDRPGADVALHAIGRTVGRLHSVDGTTVAHLPTRGWKELRAAATSSVELLEAVSPGTAAGARRVLNLLPEHAPVPSAPAGMPWTVVCHGDMSLDQVLLHPHVGPLLTDFDRAVAAPAVIDHATFAAVDLIESRDSLGPAGEGYATVTGARPTAPGPWVAAVLLARVVEPWRAQTTGWAGETVRRALLAGNALEVEDVWARPIRELAVTP</sequence>
<organism evidence="2 3">
    <name type="scientific">Ornithinimicrobium humiphilum</name>
    <dbReference type="NCBI Taxonomy" id="125288"/>
    <lineage>
        <taxon>Bacteria</taxon>
        <taxon>Bacillati</taxon>
        <taxon>Actinomycetota</taxon>
        <taxon>Actinomycetes</taxon>
        <taxon>Micrococcales</taxon>
        <taxon>Ornithinimicrobiaceae</taxon>
        <taxon>Ornithinimicrobium</taxon>
    </lineage>
</organism>
<evidence type="ECO:0000313" key="2">
    <source>
        <dbReference type="EMBL" id="TQM91231.1"/>
    </source>
</evidence>
<proteinExistence type="predicted"/>
<dbReference type="AlphaFoldDB" id="A0A543K824"/>
<dbReference type="GO" id="GO:0016740">
    <property type="term" value="F:transferase activity"/>
    <property type="evidence" value="ECO:0007669"/>
    <property type="project" value="UniProtKB-KW"/>
</dbReference>
<dbReference type="EMBL" id="VFPU01000002">
    <property type="protein sequence ID" value="TQM91231.1"/>
    <property type="molecule type" value="Genomic_DNA"/>
</dbReference>
<dbReference type="InterPro" id="IPR002575">
    <property type="entry name" value="Aminoglycoside_PTrfase"/>
</dbReference>
<evidence type="ECO:0000313" key="3">
    <source>
        <dbReference type="Proteomes" id="UP000315133"/>
    </source>
</evidence>
<keyword evidence="2" id="KW-0808">Transferase</keyword>
<dbReference type="SUPFAM" id="SSF56112">
    <property type="entry name" value="Protein kinase-like (PK-like)"/>
    <property type="match status" value="1"/>
</dbReference>
<evidence type="ECO:0000259" key="1">
    <source>
        <dbReference type="Pfam" id="PF01636"/>
    </source>
</evidence>